<keyword evidence="9" id="KW-0325">Glycoprotein</keyword>
<evidence type="ECO:0000256" key="6">
    <source>
        <dbReference type="ARBA" id="ARBA00023065"/>
    </source>
</evidence>
<evidence type="ECO:0000259" key="18">
    <source>
        <dbReference type="SMART" id="SM00918"/>
    </source>
</evidence>
<dbReference type="GO" id="GO:0050906">
    <property type="term" value="P:detection of stimulus involved in sensory perception"/>
    <property type="evidence" value="ECO:0007669"/>
    <property type="project" value="UniProtKB-ARBA"/>
</dbReference>
<dbReference type="InterPro" id="IPR019594">
    <property type="entry name" value="Glu/Gly-bd"/>
</dbReference>
<evidence type="ECO:0000313" key="20">
    <source>
        <dbReference type="Proteomes" id="UP001347796"/>
    </source>
</evidence>
<sequence length="624" mass="70307">MGILFLFLALIVGCQSNGTSVTSNVWTNHADGFFRNILTVMKWEEVTILYDEDGPEIDVFIADLLTMLDAINIRRTVYNTQASKLKRYLHQIHGTHFPRIHILYVTTDHPAKVSSVMQTVNNFDFNSNRTTDFRIKSKWLLWTYPVVIQALGDVLTDLCHVTAIHQSLNGCFGVNTLVKKEEGSIWTSLTRMSTVDDVFPNIKFHFNGRRLLLGSLPYDLLKKEVINGSSVYSGWVFDLLKDMAADLNFTYQIMEPEDGEWGVRSAGNTTWNGLIGLGQRREVDIVYAEYLITEERSEVLDFILPALMTTSIGIVYRIPGVEDNWTSLLNPLNAKVYFVLLASYIIFSVLFIAAESYPLLDLAGEQKDKCPNIAPLFFDIFGCFFLEGGHIEPRTSKGRLLYAAWLIFCVIIAAVYTANLTSSLLVKTNEIPFTSLADLVKLEHWKFGLMKNSGVQDMFENSTNEENRKIWAGIVKQNKTDSSVLSENRSELMNKVLNGNFAYIDGSVTALVTSRNDCVLSAIDNIVTAQYVSYAVPLNSPLKADLDEYMLRRFEAGLQKGYYNEQPAHCSTTREKGRVDAFSMNNIKGAFGILGIGWLLALSGLLLECSFTVIKRKRVEVNMQ</sequence>
<evidence type="ECO:0000256" key="9">
    <source>
        <dbReference type="ARBA" id="ARBA00023180"/>
    </source>
</evidence>
<evidence type="ECO:0000256" key="2">
    <source>
        <dbReference type="ARBA" id="ARBA00022448"/>
    </source>
</evidence>
<keyword evidence="2" id="KW-0813">Transport</keyword>
<feature type="transmembrane region" description="Helical" evidence="15">
    <location>
        <begin position="336"/>
        <end position="360"/>
    </location>
</feature>
<accession>A0AAN8KJV1</accession>
<organism evidence="19 20">
    <name type="scientific">Patella caerulea</name>
    <name type="common">Rayed Mediterranean limpet</name>
    <dbReference type="NCBI Taxonomy" id="87958"/>
    <lineage>
        <taxon>Eukaryota</taxon>
        <taxon>Metazoa</taxon>
        <taxon>Spiralia</taxon>
        <taxon>Lophotrochozoa</taxon>
        <taxon>Mollusca</taxon>
        <taxon>Gastropoda</taxon>
        <taxon>Patellogastropoda</taxon>
        <taxon>Patelloidea</taxon>
        <taxon>Patellidae</taxon>
        <taxon>Patella</taxon>
    </lineage>
</organism>
<keyword evidence="11" id="KW-0407">Ion channel</keyword>
<evidence type="ECO:0000256" key="10">
    <source>
        <dbReference type="ARBA" id="ARBA00023286"/>
    </source>
</evidence>
<evidence type="ECO:0000256" key="8">
    <source>
        <dbReference type="ARBA" id="ARBA00023170"/>
    </source>
</evidence>
<keyword evidence="3" id="KW-1003">Cell membrane</keyword>
<keyword evidence="10" id="KW-1071">Ligand-gated ion channel</keyword>
<evidence type="ECO:0000259" key="17">
    <source>
        <dbReference type="SMART" id="SM00079"/>
    </source>
</evidence>
<evidence type="ECO:0000256" key="3">
    <source>
        <dbReference type="ARBA" id="ARBA00022475"/>
    </source>
</evidence>
<protein>
    <submittedName>
        <fullName evidence="19">Uncharacterized protein</fullName>
    </submittedName>
</protein>
<name>A0AAN8KJV1_PATCE</name>
<comment type="caution">
    <text evidence="19">The sequence shown here is derived from an EMBL/GenBank/DDBJ whole genome shotgun (WGS) entry which is preliminary data.</text>
</comment>
<dbReference type="PANTHER" id="PTHR42643:SF30">
    <property type="entry name" value="IONOTROPIC RECEPTOR 40A-RELATED"/>
    <property type="match status" value="1"/>
</dbReference>
<dbReference type="SMART" id="SM00918">
    <property type="entry name" value="Lig_chan-Glu_bd"/>
    <property type="match status" value="1"/>
</dbReference>
<dbReference type="Pfam" id="PF00060">
    <property type="entry name" value="Lig_chan"/>
    <property type="match status" value="1"/>
</dbReference>
<dbReference type="Proteomes" id="UP001347796">
    <property type="component" value="Unassembled WGS sequence"/>
</dbReference>
<dbReference type="Gene3D" id="1.10.287.70">
    <property type="match status" value="1"/>
</dbReference>
<dbReference type="PRINTS" id="PR00177">
    <property type="entry name" value="NMDARECEPTOR"/>
</dbReference>
<dbReference type="EMBL" id="JAZGQO010000002">
    <property type="protein sequence ID" value="KAK6192730.1"/>
    <property type="molecule type" value="Genomic_DNA"/>
</dbReference>
<dbReference type="GO" id="GO:0005886">
    <property type="term" value="C:plasma membrane"/>
    <property type="evidence" value="ECO:0007669"/>
    <property type="project" value="UniProtKB-SubCell"/>
</dbReference>
<feature type="disulfide bond" evidence="14">
    <location>
        <begin position="518"/>
        <end position="570"/>
    </location>
</feature>
<dbReference type="Pfam" id="PF10613">
    <property type="entry name" value="Lig_chan-Glu_bd"/>
    <property type="match status" value="1"/>
</dbReference>
<evidence type="ECO:0000256" key="14">
    <source>
        <dbReference type="PIRSR" id="PIRSR601508-3"/>
    </source>
</evidence>
<feature type="chain" id="PRO_5042817750" evidence="16">
    <location>
        <begin position="17"/>
        <end position="624"/>
    </location>
</feature>
<evidence type="ECO:0000256" key="5">
    <source>
        <dbReference type="ARBA" id="ARBA00022989"/>
    </source>
</evidence>
<dbReference type="InterPro" id="IPR001508">
    <property type="entry name" value="Iono_Glu_rcpt_met"/>
</dbReference>
<dbReference type="PANTHER" id="PTHR42643">
    <property type="entry name" value="IONOTROPIC RECEPTOR 20A-RELATED"/>
    <property type="match status" value="1"/>
</dbReference>
<dbReference type="AlphaFoldDB" id="A0AAN8KJV1"/>
<evidence type="ECO:0000256" key="4">
    <source>
        <dbReference type="ARBA" id="ARBA00022692"/>
    </source>
</evidence>
<feature type="signal peptide" evidence="16">
    <location>
        <begin position="1"/>
        <end position="16"/>
    </location>
</feature>
<feature type="binding site" evidence="12">
    <location>
        <position position="296"/>
    </location>
    <ligand>
        <name>L-glutamate</name>
        <dbReference type="ChEBI" id="CHEBI:29985"/>
    </ligand>
</feature>
<proteinExistence type="predicted"/>
<feature type="site" description="Interaction with the cone snail toxin Con-ikot-ikot" evidence="13">
    <location>
        <position position="264"/>
    </location>
</feature>
<keyword evidence="4 15" id="KW-0812">Transmembrane</keyword>
<evidence type="ECO:0000256" key="13">
    <source>
        <dbReference type="PIRSR" id="PIRSR601508-2"/>
    </source>
</evidence>
<dbReference type="InterPro" id="IPR001320">
    <property type="entry name" value="Iontro_rcpt_C"/>
</dbReference>
<keyword evidence="20" id="KW-1185">Reference proteome</keyword>
<keyword evidence="16" id="KW-0732">Signal</keyword>
<evidence type="ECO:0000256" key="15">
    <source>
        <dbReference type="SAM" id="Phobius"/>
    </source>
</evidence>
<keyword evidence="7 15" id="KW-0472">Membrane</keyword>
<dbReference type="SUPFAM" id="SSF53850">
    <property type="entry name" value="Periplasmic binding protein-like II"/>
    <property type="match status" value="1"/>
</dbReference>
<dbReference type="Gene3D" id="3.40.190.10">
    <property type="entry name" value="Periplasmic binding protein-like II"/>
    <property type="match status" value="1"/>
</dbReference>
<feature type="transmembrane region" description="Helical" evidence="15">
    <location>
        <begin position="590"/>
        <end position="614"/>
    </location>
</feature>
<evidence type="ECO:0000256" key="7">
    <source>
        <dbReference type="ARBA" id="ARBA00023136"/>
    </source>
</evidence>
<feature type="domain" description="Ionotropic glutamate receptor L-glutamate and glycine-binding" evidence="18">
    <location>
        <begin position="217"/>
        <end position="280"/>
    </location>
</feature>
<evidence type="ECO:0000256" key="12">
    <source>
        <dbReference type="PIRSR" id="PIRSR601508-1"/>
    </source>
</evidence>
<evidence type="ECO:0000256" key="1">
    <source>
        <dbReference type="ARBA" id="ARBA00004651"/>
    </source>
</evidence>
<dbReference type="SMART" id="SM00079">
    <property type="entry name" value="PBPe"/>
    <property type="match status" value="1"/>
</dbReference>
<feature type="transmembrane region" description="Helical" evidence="15">
    <location>
        <begin position="400"/>
        <end position="418"/>
    </location>
</feature>
<evidence type="ECO:0000256" key="11">
    <source>
        <dbReference type="ARBA" id="ARBA00023303"/>
    </source>
</evidence>
<comment type="subcellular location">
    <subcellularLocation>
        <location evidence="1">Cell membrane</location>
        <topology evidence="1">Multi-pass membrane protein</topology>
    </subcellularLocation>
</comment>
<keyword evidence="5 15" id="KW-1133">Transmembrane helix</keyword>
<feature type="binding site" evidence="12">
    <location>
        <position position="505"/>
    </location>
    <ligand>
        <name>L-glutamate</name>
        <dbReference type="ChEBI" id="CHEBI:29985"/>
    </ligand>
</feature>
<dbReference type="InterPro" id="IPR052192">
    <property type="entry name" value="Insect_Ionotropic_Sensory_Rcpt"/>
</dbReference>
<dbReference type="GO" id="GO:0015276">
    <property type="term" value="F:ligand-gated monoatomic ion channel activity"/>
    <property type="evidence" value="ECO:0007669"/>
    <property type="project" value="InterPro"/>
</dbReference>
<keyword evidence="14" id="KW-1015">Disulfide bond</keyword>
<evidence type="ECO:0000313" key="19">
    <source>
        <dbReference type="EMBL" id="KAK6192730.1"/>
    </source>
</evidence>
<gene>
    <name evidence="19" type="ORF">SNE40_004154</name>
</gene>
<evidence type="ECO:0000256" key="16">
    <source>
        <dbReference type="SAM" id="SignalP"/>
    </source>
</evidence>
<keyword evidence="8" id="KW-0675">Receptor</keyword>
<reference evidence="19 20" key="1">
    <citation type="submission" date="2024-01" db="EMBL/GenBank/DDBJ databases">
        <title>The genome of the rayed Mediterranean limpet Patella caerulea (Linnaeus, 1758).</title>
        <authorList>
            <person name="Anh-Thu Weber A."/>
            <person name="Halstead-Nussloch G."/>
        </authorList>
    </citation>
    <scope>NUCLEOTIDE SEQUENCE [LARGE SCALE GENOMIC DNA]</scope>
    <source>
        <strain evidence="19">AATW-2023a</strain>
        <tissue evidence="19">Whole specimen</tissue>
    </source>
</reference>
<dbReference type="GO" id="GO:0038023">
    <property type="term" value="F:signaling receptor activity"/>
    <property type="evidence" value="ECO:0007669"/>
    <property type="project" value="InterPro"/>
</dbReference>
<feature type="domain" description="Ionotropic glutamate receptor C-terminal" evidence="17">
    <location>
        <begin position="210"/>
        <end position="560"/>
    </location>
</feature>
<keyword evidence="6" id="KW-0406">Ion transport</keyword>